<dbReference type="EMBL" id="CAUYUJ010020775">
    <property type="protein sequence ID" value="CAK0900426.1"/>
    <property type="molecule type" value="Genomic_DNA"/>
</dbReference>
<dbReference type="CDD" id="cd19071">
    <property type="entry name" value="AKR_AKR1-5-like"/>
    <property type="match status" value="1"/>
</dbReference>
<evidence type="ECO:0000259" key="3">
    <source>
        <dbReference type="Pfam" id="PF00248"/>
    </source>
</evidence>
<accession>A0ABN9XPF9</accession>
<organism evidence="5 6">
    <name type="scientific">Prorocentrum cordatum</name>
    <dbReference type="NCBI Taxonomy" id="2364126"/>
    <lineage>
        <taxon>Eukaryota</taxon>
        <taxon>Sar</taxon>
        <taxon>Alveolata</taxon>
        <taxon>Dinophyceae</taxon>
        <taxon>Prorocentrales</taxon>
        <taxon>Prorocentraceae</taxon>
        <taxon>Prorocentrum</taxon>
    </lineage>
</organism>
<sequence length="446" mass="47557">MPSPGRSAWASRACGRGAARRRALLVALAACLVVGSLPRRCPGPRCSPEQGLRGAHGGPAAGLAAVAATPRAAAPPGQGALWPEVPAYTLSDGVRMPKIGFGTYRVQPGEQTRRAVAAALEAGYRMVDTAQVYKNERDVGQAIRDSGLPRESVFVATKVWDDSHGFEDAQRAGRASVEQLGLEYTDLLLMHSPGQRMVETYDALLRLREAGVTRSVGVANFGIKHLEALRRSGRPPPAVNQIEMHPIVYPEREALVEYCRRHGILVQAYGSLLSGKEAALAHGALVELAAALGRPVGQVLLQWGLSRGFQVIPKSIDPIRMKENLGALGVALSSEEASGLEDAMQDIGSLGVYWNPVDRAPVDLGENRQLEAALLGSMPSWGPVDPADLLELPDSVLADAAREANRATNEREAKQTASDLLETLVPVGGLLTLVFFAAVVKVLFFL</sequence>
<evidence type="ECO:0000313" key="5">
    <source>
        <dbReference type="EMBL" id="CAK0900426.1"/>
    </source>
</evidence>
<dbReference type="InterPro" id="IPR020471">
    <property type="entry name" value="AKR"/>
</dbReference>
<dbReference type="PANTHER" id="PTHR43827">
    <property type="entry name" value="2,5-DIKETO-D-GLUCONIC ACID REDUCTASE"/>
    <property type="match status" value="1"/>
</dbReference>
<reference evidence="5" key="1">
    <citation type="submission" date="2023-10" db="EMBL/GenBank/DDBJ databases">
        <authorList>
            <person name="Chen Y."/>
            <person name="Shah S."/>
            <person name="Dougan E. K."/>
            <person name="Thang M."/>
            <person name="Chan C."/>
        </authorList>
    </citation>
    <scope>NUCLEOTIDE SEQUENCE [LARGE SCALE GENOMIC DNA]</scope>
</reference>
<keyword evidence="6" id="KW-1185">Reference proteome</keyword>
<dbReference type="InterPro" id="IPR023210">
    <property type="entry name" value="NADP_OxRdtase_dom"/>
</dbReference>
<dbReference type="SUPFAM" id="SSF51430">
    <property type="entry name" value="NAD(P)-linked oxidoreductase"/>
    <property type="match status" value="1"/>
</dbReference>
<evidence type="ECO:0000313" key="6">
    <source>
        <dbReference type="Proteomes" id="UP001189429"/>
    </source>
</evidence>
<dbReference type="Pfam" id="PF00248">
    <property type="entry name" value="Aldo_ket_red"/>
    <property type="match status" value="1"/>
</dbReference>
<evidence type="ECO:0000256" key="1">
    <source>
        <dbReference type="SAM" id="Phobius"/>
    </source>
</evidence>
<comment type="caution">
    <text evidence="5">The sequence shown here is derived from an EMBL/GenBank/DDBJ whole genome shotgun (WGS) entry which is preliminary data.</text>
</comment>
<evidence type="ECO:0000256" key="2">
    <source>
        <dbReference type="SAM" id="SignalP"/>
    </source>
</evidence>
<gene>
    <name evidence="4" type="ORF">PCOR1329_LOCUS56603</name>
    <name evidence="5" type="ORF">PCOR1329_LOCUS77706</name>
</gene>
<keyword evidence="1" id="KW-0472">Membrane</keyword>
<feature type="transmembrane region" description="Helical" evidence="1">
    <location>
        <begin position="424"/>
        <end position="444"/>
    </location>
</feature>
<dbReference type="PRINTS" id="PR00069">
    <property type="entry name" value="ALDKETRDTASE"/>
</dbReference>
<dbReference type="InterPro" id="IPR018170">
    <property type="entry name" value="Aldo/ket_reductase_CS"/>
</dbReference>
<keyword evidence="1" id="KW-1133">Transmembrane helix</keyword>
<dbReference type="Proteomes" id="UP001189429">
    <property type="component" value="Unassembled WGS sequence"/>
</dbReference>
<dbReference type="PANTHER" id="PTHR43827:SF13">
    <property type="entry name" value="ALDO_KETO REDUCTASE FAMILY PROTEIN"/>
    <property type="match status" value="1"/>
</dbReference>
<dbReference type="Gene3D" id="3.20.20.100">
    <property type="entry name" value="NADP-dependent oxidoreductase domain"/>
    <property type="match status" value="1"/>
</dbReference>
<dbReference type="EMBL" id="CAUYUJ010016971">
    <property type="protein sequence ID" value="CAK0870520.1"/>
    <property type="molecule type" value="Genomic_DNA"/>
</dbReference>
<keyword evidence="2" id="KW-0732">Signal</keyword>
<feature type="domain" description="NADP-dependent oxidoreductase" evidence="3">
    <location>
        <begin position="98"/>
        <end position="341"/>
    </location>
</feature>
<feature type="signal peptide" evidence="2">
    <location>
        <begin position="1"/>
        <end position="38"/>
    </location>
</feature>
<evidence type="ECO:0000313" key="4">
    <source>
        <dbReference type="EMBL" id="CAK0870520.1"/>
    </source>
</evidence>
<proteinExistence type="predicted"/>
<protein>
    <recommendedName>
        <fullName evidence="3">NADP-dependent oxidoreductase domain-containing protein</fullName>
    </recommendedName>
</protein>
<dbReference type="InterPro" id="IPR036812">
    <property type="entry name" value="NAD(P)_OxRdtase_dom_sf"/>
</dbReference>
<name>A0ABN9XPF9_9DINO</name>
<keyword evidence="1" id="KW-0812">Transmembrane</keyword>
<feature type="chain" id="PRO_5045029014" description="NADP-dependent oxidoreductase domain-containing protein" evidence="2">
    <location>
        <begin position="39"/>
        <end position="446"/>
    </location>
</feature>
<dbReference type="PROSITE" id="PS00063">
    <property type="entry name" value="ALDOKETO_REDUCTASE_3"/>
    <property type="match status" value="1"/>
</dbReference>